<proteinExistence type="predicted"/>
<dbReference type="PATRIC" id="fig|1196324.3.peg.2373"/>
<keyword evidence="2" id="KW-1185">Reference proteome</keyword>
<dbReference type="AlphaFoldDB" id="I8AIS1"/>
<dbReference type="eggNOG" id="ENOG5033TE3">
    <property type="taxonomic scope" value="Bacteria"/>
</dbReference>
<dbReference type="OrthoDB" id="2865749at2"/>
<evidence type="ECO:0000313" key="1">
    <source>
        <dbReference type="EMBL" id="EIT85379.1"/>
    </source>
</evidence>
<comment type="caution">
    <text evidence="1">The sequence shown here is derived from an EMBL/GenBank/DDBJ whole genome shotgun (WGS) entry which is preliminary data.</text>
</comment>
<evidence type="ECO:0000313" key="2">
    <source>
        <dbReference type="Proteomes" id="UP000004080"/>
    </source>
</evidence>
<sequence>MSDKEKVIAEYIESNNPSSSLDHALAFAYLKVTSQVTQKQYAEAVGVSDRAIRKYISDNKEEYEEEIESLEAGVEKPLDMSILSSRTLTEEQLDKFVDVLYKSAITGSARDRQLMIDFTGLTADDVMNLQSVKQKSLRWMIKGELSSISQYFDAKQLGVMIEESPYLYRGNKLSKGNANNFVQADVTDERFIREMAYFGMLFCSMYNQTGHPDTDVISQAVRLDRMEQGTAQALNKQEIKKYAEGKNIKSDVKQPLSNAELFNMYKELFGAEKAHEMLQESKQAKQVVKPAEIKPDVIKQRASVHKDALLVLTTVEEEIKHLLKIK</sequence>
<organism evidence="1 2">
    <name type="scientific">Fictibacillus macauensis ZFHKF-1</name>
    <dbReference type="NCBI Taxonomy" id="1196324"/>
    <lineage>
        <taxon>Bacteria</taxon>
        <taxon>Bacillati</taxon>
        <taxon>Bacillota</taxon>
        <taxon>Bacilli</taxon>
        <taxon>Bacillales</taxon>
        <taxon>Fictibacillaceae</taxon>
        <taxon>Fictibacillus</taxon>
    </lineage>
</organism>
<reference evidence="1 2" key="1">
    <citation type="journal article" date="2012" name="J. Bacteriol.">
        <title>Genome of Bacillus macauensis ZFHKF-1, a Long-Chain-Forming Bacterium.</title>
        <authorList>
            <person name="Cai L."/>
            <person name="Zhang T."/>
        </authorList>
    </citation>
    <scope>NUCLEOTIDE SEQUENCE [LARGE SCALE GENOMIC DNA]</scope>
    <source>
        <strain evidence="1 2">ZFHKF-1</strain>
    </source>
</reference>
<dbReference type="Proteomes" id="UP000004080">
    <property type="component" value="Unassembled WGS sequence"/>
</dbReference>
<gene>
    <name evidence="1" type="ORF">A374_11565</name>
</gene>
<dbReference type="RefSeq" id="WP_007202397.1">
    <property type="nucleotide sequence ID" value="NZ_AKKV01000026.1"/>
</dbReference>
<protein>
    <submittedName>
        <fullName evidence="1">Uncharacterized protein</fullName>
    </submittedName>
</protein>
<dbReference type="EMBL" id="AKKV01000026">
    <property type="protein sequence ID" value="EIT85379.1"/>
    <property type="molecule type" value="Genomic_DNA"/>
</dbReference>
<accession>I8AIS1</accession>
<name>I8AIS1_9BACL</name>